<evidence type="ECO:0000256" key="1">
    <source>
        <dbReference type="ARBA" id="ARBA00000077"/>
    </source>
</evidence>
<evidence type="ECO:0000256" key="9">
    <source>
        <dbReference type="ARBA" id="ARBA00022801"/>
    </source>
</evidence>
<comment type="function">
    <text evidence="12">Endonuclease that specifically degrades the RNA of RNA-DNA hybrids. Plays a role in RNA polymerase II (RNAp II) transcription termination by degrading R-loop RNA-DNA hybrid formation at G-rich pause sites located downstream of the poly(A) site and behind the elongating RNAp II.</text>
</comment>
<evidence type="ECO:0000256" key="14">
    <source>
        <dbReference type="SAM" id="MobiDB-lite"/>
    </source>
</evidence>
<dbReference type="Pfam" id="PF03079">
    <property type="entry name" value="ARD"/>
    <property type="match status" value="1"/>
</dbReference>
<keyword evidence="7 13" id="KW-0479">Metal-binding</keyword>
<sequence length="374" mass="42646">MLRWLVAVLSHSCLGPRAGPMFYAVRKGRRAGVYRTWAECQEQVNKFPSASFKKFPTEEDAWSFVRGGLPGPQQQQQPGPAEAFGLPAVTQENGSQREEPELNTTCCSACKRPYEQSTNEEQIAKRVKHDEKQSVGSIPTVSEDKFSYMGDFAVVYTDGCCTSNGRSRARAGIGVYWGPGHPLNTSERLPGRQTNQRAEIHAACRAIEQAKTQNIKKLIIYTDSKFTINGITSWVDNWKTNGWRTSSGGSVINKEDFERLDNLAKDIEIQWIKTFYEEHLHLDDEIRYILEGSGYFDVRDKDDKWIRIFMEKGDMITLPAGIYHRFTLDENNYVKAMRLFVGEPVWTAYNRPADDFPARKQYMKFLAEEAHNGV</sequence>
<dbReference type="EC" id="1.13.11.54" evidence="13"/>
<dbReference type="Ensembl" id="ENSTGUT00000020793.1">
    <property type="protein sequence ID" value="ENSTGUP00000037571.1"/>
    <property type="gene ID" value="ENSTGUG00000012980.2"/>
</dbReference>
<keyword evidence="13" id="KW-0560">Oxidoreductase</keyword>
<keyword evidence="17" id="KW-1185">Reference proteome</keyword>
<dbReference type="GO" id="GO:0005506">
    <property type="term" value="F:iron ion binding"/>
    <property type="evidence" value="ECO:0007669"/>
    <property type="project" value="UniProtKB-UniRule"/>
</dbReference>
<dbReference type="GO" id="GO:0004523">
    <property type="term" value="F:RNA-DNA hybrid ribonuclease activity"/>
    <property type="evidence" value="ECO:0007669"/>
    <property type="project" value="UniProtKB-EC"/>
</dbReference>
<comment type="subcellular location">
    <subcellularLocation>
        <location evidence="13">Cytoplasm</location>
    </subcellularLocation>
    <subcellularLocation>
        <location evidence="13">Nucleus</location>
    </subcellularLocation>
    <subcellularLocation>
        <location evidence="13">Cell membrane</location>
        <topology evidence="13">Peripheral membrane protein</topology>
        <orientation evidence="13">Cytoplasmic side</orientation>
    </subcellularLocation>
</comment>
<comment type="similarity">
    <text evidence="13">Belongs to the acireductone dioxygenase (ARD) family.</text>
</comment>
<keyword evidence="9" id="KW-0378">Hydrolase</keyword>
<comment type="catalytic activity">
    <reaction evidence="13">
        <text>1,2-dihydroxy-5-(methylsulfanyl)pent-1-en-3-one + O2 = 4-methylsulfanyl-2-oxobutanoate + formate + 2 H(+)</text>
        <dbReference type="Rhea" id="RHEA:24504"/>
        <dbReference type="ChEBI" id="CHEBI:15378"/>
        <dbReference type="ChEBI" id="CHEBI:15379"/>
        <dbReference type="ChEBI" id="CHEBI:15740"/>
        <dbReference type="ChEBI" id="CHEBI:16723"/>
        <dbReference type="ChEBI" id="CHEBI:49252"/>
        <dbReference type="EC" id="1.13.11.54"/>
    </reaction>
</comment>
<dbReference type="SUPFAM" id="SSF53098">
    <property type="entry name" value="Ribonuclease H-like"/>
    <property type="match status" value="1"/>
</dbReference>
<dbReference type="Gene3D" id="3.40.970.10">
    <property type="entry name" value="Ribonuclease H1, N-terminal domain"/>
    <property type="match status" value="1"/>
</dbReference>
<evidence type="ECO:0000256" key="8">
    <source>
        <dbReference type="ARBA" id="ARBA00022759"/>
    </source>
</evidence>
<evidence type="ECO:0000313" key="17">
    <source>
        <dbReference type="Proteomes" id="UP000007754"/>
    </source>
</evidence>
<comment type="cofactor">
    <cofactor evidence="13">
        <name>Fe(2+)</name>
        <dbReference type="ChEBI" id="CHEBI:29033"/>
    </cofactor>
    <cofactor evidence="13">
        <name>Ni(2+)</name>
        <dbReference type="ChEBI" id="CHEBI:49786"/>
    </cofactor>
    <text evidence="13">Binds either 1 Fe or Ni cation per monomer. Iron-binding promotes an acireductone dioxygenase reaction producing 2-keto-4-methylthiobutyrate, while nickel-binding promotes an acireductone dioxygenase reaction producing 3-(methylsulfanyl)propanoate.</text>
</comment>
<dbReference type="GO" id="GO:0019509">
    <property type="term" value="P:L-methionine salvage from methylthioadenosine"/>
    <property type="evidence" value="ECO:0007669"/>
    <property type="project" value="UniProtKB-UniRule"/>
</dbReference>
<dbReference type="GO" id="GO:0016151">
    <property type="term" value="F:nickel cation binding"/>
    <property type="evidence" value="ECO:0007669"/>
    <property type="project" value="UniProtKB-UniRule"/>
</dbReference>
<dbReference type="Gene3D" id="2.60.120.10">
    <property type="entry name" value="Jelly Rolls"/>
    <property type="match status" value="1"/>
</dbReference>
<evidence type="ECO:0000256" key="6">
    <source>
        <dbReference type="ARBA" id="ARBA00022722"/>
    </source>
</evidence>
<gene>
    <name evidence="13 16" type="primary">ADI1</name>
    <name evidence="13" type="synonym">MTCBP1</name>
</gene>
<dbReference type="InterPro" id="IPR011320">
    <property type="entry name" value="RNase_H1_N"/>
</dbReference>
<keyword evidence="13" id="KW-0408">Iron</keyword>
<keyword evidence="13" id="KW-0472">Membrane</keyword>
<evidence type="ECO:0000256" key="5">
    <source>
        <dbReference type="ARBA" id="ARBA00022490"/>
    </source>
</evidence>
<reference evidence="16 17" key="1">
    <citation type="journal article" date="2010" name="Nature">
        <title>The genome of a songbird.</title>
        <authorList>
            <person name="Warren W.C."/>
            <person name="Clayton D.F."/>
            <person name="Ellegren H."/>
            <person name="Arnold A.P."/>
            <person name="Hillier L.W."/>
            <person name="Kunstner A."/>
            <person name="Searle S."/>
            <person name="White S."/>
            <person name="Vilella A.J."/>
            <person name="Fairley S."/>
            <person name="Heger A."/>
            <person name="Kong L."/>
            <person name="Ponting C.P."/>
            <person name="Jarvis E.D."/>
            <person name="Mello C.V."/>
            <person name="Minx P."/>
            <person name="Lovell P."/>
            <person name="Velho T.A."/>
            <person name="Ferris M."/>
            <person name="Balakrishnan C.N."/>
            <person name="Sinha S."/>
            <person name="Blatti C."/>
            <person name="London S.E."/>
            <person name="Li Y."/>
            <person name="Lin Y.C."/>
            <person name="George J."/>
            <person name="Sweedler J."/>
            <person name="Southey B."/>
            <person name="Gunaratne P."/>
            <person name="Watson M."/>
            <person name="Nam K."/>
            <person name="Backstrom N."/>
            <person name="Smeds L."/>
            <person name="Nabholz B."/>
            <person name="Itoh Y."/>
            <person name="Whitney O."/>
            <person name="Pfenning A.R."/>
            <person name="Howard J."/>
            <person name="Volker M."/>
            <person name="Skinner B.M."/>
            <person name="Griffin D.K."/>
            <person name="Ye L."/>
            <person name="McLaren W.M."/>
            <person name="Flicek P."/>
            <person name="Quesada V."/>
            <person name="Velasco G."/>
            <person name="Lopez-Otin C."/>
            <person name="Puente X.S."/>
            <person name="Olender T."/>
            <person name="Lancet D."/>
            <person name="Smit A.F."/>
            <person name="Hubley R."/>
            <person name="Konkel M.K."/>
            <person name="Walker J.A."/>
            <person name="Batzer M.A."/>
            <person name="Gu W."/>
            <person name="Pollock D.D."/>
            <person name="Chen L."/>
            <person name="Cheng Z."/>
            <person name="Eichler E.E."/>
            <person name="Stapley J."/>
            <person name="Slate J."/>
            <person name="Ekblom R."/>
            <person name="Birkhead T."/>
            <person name="Burke T."/>
            <person name="Burt D."/>
            <person name="Scharff C."/>
            <person name="Adam I."/>
            <person name="Richard H."/>
            <person name="Sultan M."/>
            <person name="Soldatov A."/>
            <person name="Lehrach H."/>
            <person name="Edwards S.V."/>
            <person name="Yang S.P."/>
            <person name="Li X."/>
            <person name="Graves T."/>
            <person name="Fulton L."/>
            <person name="Nelson J."/>
            <person name="Chinwalla A."/>
            <person name="Hou S."/>
            <person name="Mardis E.R."/>
            <person name="Wilson R.K."/>
        </authorList>
    </citation>
    <scope>NUCLEOTIDE SEQUENCE [LARGE SCALE GENOMIC DNA]</scope>
</reference>
<feature type="binding site" evidence="13">
    <location>
        <position position="281"/>
    </location>
    <ligand>
        <name>Fe(2+)</name>
        <dbReference type="ChEBI" id="CHEBI:29033"/>
        <note>for iron-dependent acireductone dioxygenase activity</note>
    </ligand>
</feature>
<keyword evidence="13" id="KW-1003">Cell membrane</keyword>
<feature type="domain" description="RNase H type-1" evidence="15">
    <location>
        <begin position="149"/>
        <end position="296"/>
    </location>
</feature>
<dbReference type="Gene3D" id="3.30.420.10">
    <property type="entry name" value="Ribonuclease H-like superfamily/Ribonuclease H"/>
    <property type="match status" value="1"/>
</dbReference>
<dbReference type="SUPFAM" id="SSF51182">
    <property type="entry name" value="RmlC-like cupins"/>
    <property type="match status" value="1"/>
</dbReference>
<dbReference type="GO" id="GO:0010308">
    <property type="term" value="F:acireductone dioxygenase (Ni2+-requiring) activity"/>
    <property type="evidence" value="ECO:0007669"/>
    <property type="project" value="UniProtKB-UniRule"/>
</dbReference>
<comment type="cofactor">
    <cofactor evidence="2">
        <name>Mg(2+)</name>
        <dbReference type="ChEBI" id="CHEBI:18420"/>
    </cofactor>
</comment>
<feature type="region of interest" description="Disordered" evidence="14">
    <location>
        <begin position="67"/>
        <end position="86"/>
    </location>
</feature>
<dbReference type="FunFam" id="3.40.970.10:FF:000001">
    <property type="entry name" value="Ribonuclease H1"/>
    <property type="match status" value="1"/>
</dbReference>
<reference evidence="16" key="2">
    <citation type="submission" date="2025-08" db="UniProtKB">
        <authorList>
            <consortium name="Ensembl"/>
        </authorList>
    </citation>
    <scope>IDENTIFICATION</scope>
</reference>
<evidence type="ECO:0000256" key="4">
    <source>
        <dbReference type="ARBA" id="ARBA00011245"/>
    </source>
</evidence>
<keyword evidence="13" id="KW-0028">Amino-acid biosynthesis</keyword>
<feature type="binding site" evidence="13">
    <location>
        <position position="324"/>
    </location>
    <ligand>
        <name>Fe(2+)</name>
        <dbReference type="ChEBI" id="CHEBI:29033"/>
        <note>for iron-dependent acireductone dioxygenase activity</note>
    </ligand>
</feature>
<feature type="binding site" evidence="13">
    <location>
        <position position="281"/>
    </location>
    <ligand>
        <name>Ni(2+)</name>
        <dbReference type="ChEBI" id="CHEBI:49786"/>
        <note>for nickel-dependent acireductone dioxygenase activity</note>
    </ligand>
</feature>
<keyword evidence="13" id="KW-0486">Methionine biosynthesis</keyword>
<dbReference type="InterPro" id="IPR036397">
    <property type="entry name" value="RNaseH_sf"/>
</dbReference>
<evidence type="ECO:0000256" key="10">
    <source>
        <dbReference type="ARBA" id="ARBA00022842"/>
    </source>
</evidence>
<reference evidence="16" key="3">
    <citation type="submission" date="2025-09" db="UniProtKB">
        <authorList>
            <consortium name="Ensembl"/>
        </authorList>
    </citation>
    <scope>IDENTIFICATION</scope>
</reference>
<dbReference type="InParanoid" id="A0A674HSU4"/>
<comment type="similarity">
    <text evidence="3">Belongs to the RNase H family.</text>
</comment>
<dbReference type="CDD" id="cd09280">
    <property type="entry name" value="RNase_HI_eukaryote_like"/>
    <property type="match status" value="1"/>
</dbReference>
<dbReference type="GO" id="GO:0003676">
    <property type="term" value="F:nucleic acid binding"/>
    <property type="evidence" value="ECO:0007669"/>
    <property type="project" value="InterPro"/>
</dbReference>
<evidence type="ECO:0000256" key="7">
    <source>
        <dbReference type="ARBA" id="ARBA00022723"/>
    </source>
</evidence>
<dbReference type="HAMAP" id="MF_03154">
    <property type="entry name" value="Salvage_MtnD_euk"/>
    <property type="match status" value="1"/>
</dbReference>
<keyword evidence="10" id="KW-0460">Magnesium</keyword>
<evidence type="ECO:0000256" key="12">
    <source>
        <dbReference type="ARBA" id="ARBA00059147"/>
    </source>
</evidence>
<organism evidence="16 17">
    <name type="scientific">Taeniopygia guttata</name>
    <name type="common">Zebra finch</name>
    <name type="synonym">Poephila guttata</name>
    <dbReference type="NCBI Taxonomy" id="59729"/>
    <lineage>
        <taxon>Eukaryota</taxon>
        <taxon>Metazoa</taxon>
        <taxon>Chordata</taxon>
        <taxon>Craniata</taxon>
        <taxon>Vertebrata</taxon>
        <taxon>Euteleostomi</taxon>
        <taxon>Archelosauria</taxon>
        <taxon>Archosauria</taxon>
        <taxon>Dinosauria</taxon>
        <taxon>Saurischia</taxon>
        <taxon>Theropoda</taxon>
        <taxon>Coelurosauria</taxon>
        <taxon>Aves</taxon>
        <taxon>Neognathae</taxon>
        <taxon>Neoaves</taxon>
        <taxon>Telluraves</taxon>
        <taxon>Australaves</taxon>
        <taxon>Passeriformes</taxon>
        <taxon>Passeroidea</taxon>
        <taxon>Estrildidae</taxon>
        <taxon>Estrildinae</taxon>
        <taxon>Taeniopygia</taxon>
    </lineage>
</organism>
<dbReference type="InterPro" id="IPR002156">
    <property type="entry name" value="RNaseH_domain"/>
</dbReference>
<evidence type="ECO:0000256" key="13">
    <source>
        <dbReference type="HAMAP-Rule" id="MF_03154"/>
    </source>
</evidence>
<feature type="compositionally biased region" description="Low complexity" evidence="14">
    <location>
        <begin position="71"/>
        <end position="80"/>
    </location>
</feature>
<dbReference type="Pfam" id="PF01693">
    <property type="entry name" value="Cauli_VI"/>
    <property type="match status" value="1"/>
</dbReference>
<dbReference type="GO" id="GO:0005634">
    <property type="term" value="C:nucleus"/>
    <property type="evidence" value="ECO:0007669"/>
    <property type="project" value="UniProtKB-SubCell"/>
</dbReference>
<keyword evidence="8" id="KW-0255">Endonuclease</keyword>
<evidence type="ECO:0000313" key="16">
    <source>
        <dbReference type="Ensembl" id="ENSTGUP00000037571.1"/>
    </source>
</evidence>
<evidence type="ECO:0000256" key="3">
    <source>
        <dbReference type="ARBA" id="ARBA00005300"/>
    </source>
</evidence>
<dbReference type="GeneTree" id="ENSGT00390000003466"/>
<dbReference type="GO" id="GO:0043137">
    <property type="term" value="P:DNA replication, removal of RNA primer"/>
    <property type="evidence" value="ECO:0007669"/>
    <property type="project" value="TreeGrafter"/>
</dbReference>
<comment type="catalytic activity">
    <reaction evidence="13">
        <text>1,2-dihydroxy-5-(methylsulfanyl)pent-1-en-3-one + O2 = 3-(methylsulfanyl)propanoate + CO + formate + 2 H(+)</text>
        <dbReference type="Rhea" id="RHEA:14161"/>
        <dbReference type="ChEBI" id="CHEBI:15378"/>
        <dbReference type="ChEBI" id="CHEBI:15379"/>
        <dbReference type="ChEBI" id="CHEBI:15740"/>
        <dbReference type="ChEBI" id="CHEBI:17245"/>
        <dbReference type="ChEBI" id="CHEBI:49016"/>
        <dbReference type="ChEBI" id="CHEBI:49252"/>
        <dbReference type="EC" id="1.13.11.53"/>
    </reaction>
</comment>
<evidence type="ECO:0000256" key="2">
    <source>
        <dbReference type="ARBA" id="ARBA00001946"/>
    </source>
</evidence>
<proteinExistence type="inferred from homology"/>
<dbReference type="FunFam" id="3.30.420.10:FF:000049">
    <property type="entry name" value="Ribonuclease H1"/>
    <property type="match status" value="1"/>
</dbReference>
<feature type="binding site" evidence="13">
    <location>
        <position position="285"/>
    </location>
    <ligand>
        <name>Ni(2+)</name>
        <dbReference type="ChEBI" id="CHEBI:49786"/>
        <note>for nickel-dependent acireductone dioxygenase activity</note>
    </ligand>
</feature>
<keyword evidence="6" id="KW-0540">Nuclease</keyword>
<accession>A0A674HSU4</accession>
<dbReference type="InterPro" id="IPR014710">
    <property type="entry name" value="RmlC-like_jellyroll"/>
</dbReference>
<dbReference type="EC" id="1.13.11.53" evidence="13"/>
<comment type="function">
    <text evidence="13">Catalyzes 2 different reactions between oxygen and the acireductone 1,2-dihydroxy-3-keto-5-methylthiopentene (DHK-MTPene) depending upon the metal bound in the active site. Fe-containing acireductone dioxygenase (Fe-ARD) produces formate and 2-keto-4-methylthiobutyrate (KMTB), the alpha-ketoacid precursor of methionine in the methionine recycle pathway. Ni-containing acireductone dioxygenase (Ni-ARD) produces methylthiopropionate, carbon monoxide and formate, and does not lie on the methionine recycle pathway.</text>
</comment>
<dbReference type="InterPro" id="IPR004313">
    <property type="entry name" value="ARD"/>
</dbReference>
<dbReference type="InterPro" id="IPR011051">
    <property type="entry name" value="RmlC_Cupin_sf"/>
</dbReference>
<dbReference type="InterPro" id="IPR009027">
    <property type="entry name" value="Ribosomal_bL9/RNase_H1_N"/>
</dbReference>
<keyword evidence="5 13" id="KW-0963">Cytoplasm</keyword>
<dbReference type="GO" id="GO:0005739">
    <property type="term" value="C:mitochondrion"/>
    <property type="evidence" value="ECO:0007669"/>
    <property type="project" value="UniProtKB-ARBA"/>
</dbReference>
<dbReference type="InterPro" id="IPR027496">
    <property type="entry name" value="ARD_euk"/>
</dbReference>
<dbReference type="CDD" id="cd02232">
    <property type="entry name" value="cupin_ARD"/>
    <property type="match status" value="1"/>
</dbReference>
<dbReference type="InterPro" id="IPR012337">
    <property type="entry name" value="RNaseH-like_sf"/>
</dbReference>
<dbReference type="InterPro" id="IPR050092">
    <property type="entry name" value="RNase_H"/>
</dbReference>
<dbReference type="Proteomes" id="UP000007754">
    <property type="component" value="Chromosome 3"/>
</dbReference>
<comment type="subunit">
    <text evidence="4 13">Monomer.</text>
</comment>
<evidence type="ECO:0000259" key="15">
    <source>
        <dbReference type="PROSITE" id="PS50879"/>
    </source>
</evidence>
<comment type="catalytic activity">
    <reaction evidence="1">
        <text>Endonucleolytic cleavage to 5'-phosphomonoester.</text>
        <dbReference type="EC" id="3.1.26.4"/>
    </reaction>
</comment>
<dbReference type="GO" id="GO:0010309">
    <property type="term" value="F:acireductone dioxygenase [iron(II)-requiring] activity"/>
    <property type="evidence" value="ECO:0007669"/>
    <property type="project" value="UniProtKB-UniRule"/>
</dbReference>
<dbReference type="GO" id="GO:0005886">
    <property type="term" value="C:plasma membrane"/>
    <property type="evidence" value="ECO:0007669"/>
    <property type="project" value="UniProtKB-SubCell"/>
</dbReference>
<dbReference type="UniPathway" id="UPA00904">
    <property type="reaction ID" value="UER00878"/>
</dbReference>
<feature type="binding site" evidence="13">
    <location>
        <position position="324"/>
    </location>
    <ligand>
        <name>Ni(2+)</name>
        <dbReference type="ChEBI" id="CHEBI:49786"/>
        <note>for nickel-dependent acireductone dioxygenase activity</note>
    </ligand>
</feature>
<keyword evidence="11 13" id="KW-0539">Nucleus</keyword>
<evidence type="ECO:0000256" key="11">
    <source>
        <dbReference type="ARBA" id="ARBA00023242"/>
    </source>
</evidence>
<keyword evidence="13" id="KW-0533">Nickel</keyword>
<feature type="binding site" evidence="13">
    <location>
        <position position="279"/>
    </location>
    <ligand>
        <name>Fe(2+)</name>
        <dbReference type="ChEBI" id="CHEBI:29033"/>
        <note>for iron-dependent acireductone dioxygenase activity</note>
    </ligand>
</feature>
<name>A0A674HSU4_TAEGU</name>
<dbReference type="PROSITE" id="PS50879">
    <property type="entry name" value="RNASE_H_1"/>
    <property type="match status" value="1"/>
</dbReference>
<feature type="binding site" evidence="13">
    <location>
        <position position="279"/>
    </location>
    <ligand>
        <name>Ni(2+)</name>
        <dbReference type="ChEBI" id="CHEBI:49786"/>
        <note>for nickel-dependent acireductone dioxygenase activity</note>
    </ligand>
</feature>
<protein>
    <recommendedName>
        <fullName evidence="13">Acireductone dioxygenase</fullName>
    </recommendedName>
    <alternativeName>
        <fullName evidence="13">Acireductone dioxygenase (Fe(2+)-requiring)</fullName>
    </alternativeName>
    <alternativeName>
        <fullName evidence="13">Acireductone dioxygenase (Ni(2+)-requiring)</fullName>
    </alternativeName>
    <alternativeName>
        <fullName evidence="13">Membrane-type 1 matrix metalloproteinase cytoplasmic tail-binding protein 1</fullName>
        <shortName evidence="13">ARD</shortName>
        <shortName evidence="13">ARD'</shortName>
        <shortName evidence="13">Fe-ARD</shortName>
        <shortName evidence="13">MTCBP-1</shortName>
        <shortName evidence="13">Ni-ARD</shortName>
        <ecNumber evidence="13">1.13.11.53</ecNumber>
        <ecNumber evidence="13">1.13.11.54</ecNumber>
    </alternativeName>
</protein>
<keyword evidence="13" id="KW-0223">Dioxygenase</keyword>
<comment type="pathway">
    <text evidence="13">Amino-acid biosynthesis; L-methionine biosynthesis via salvage pathway; L-methionine from S-methyl-5-thio-alpha-D-ribose 1-phosphate: step 5/6.</text>
</comment>
<feature type="binding site" evidence="13">
    <location>
        <position position="285"/>
    </location>
    <ligand>
        <name>Fe(2+)</name>
        <dbReference type="ChEBI" id="CHEBI:29033"/>
        <note>for iron-dependent acireductone dioxygenase activity</note>
    </ligand>
</feature>
<dbReference type="AlphaFoldDB" id="A0A674HSU4"/>
<dbReference type="InterPro" id="IPR037056">
    <property type="entry name" value="RNase_H1_N_sf"/>
</dbReference>
<dbReference type="SUPFAM" id="SSF55658">
    <property type="entry name" value="L9 N-domain-like"/>
    <property type="match status" value="1"/>
</dbReference>
<dbReference type="PANTHER" id="PTHR10642:SF26">
    <property type="entry name" value="RIBONUCLEASE H1"/>
    <property type="match status" value="1"/>
</dbReference>
<dbReference type="PANTHER" id="PTHR10642">
    <property type="entry name" value="RIBONUCLEASE H1"/>
    <property type="match status" value="1"/>
</dbReference>